<organism evidence="1">
    <name type="scientific">Culex pipiens</name>
    <name type="common">House mosquito</name>
    <dbReference type="NCBI Taxonomy" id="7175"/>
    <lineage>
        <taxon>Eukaryota</taxon>
        <taxon>Metazoa</taxon>
        <taxon>Ecdysozoa</taxon>
        <taxon>Arthropoda</taxon>
        <taxon>Hexapoda</taxon>
        <taxon>Insecta</taxon>
        <taxon>Pterygota</taxon>
        <taxon>Neoptera</taxon>
        <taxon>Endopterygota</taxon>
        <taxon>Diptera</taxon>
        <taxon>Nematocera</taxon>
        <taxon>Culicoidea</taxon>
        <taxon>Culicidae</taxon>
        <taxon>Culicinae</taxon>
        <taxon>Culicini</taxon>
        <taxon>Culex</taxon>
        <taxon>Culex</taxon>
    </lineage>
</organism>
<accession>A0A8D8BDW2</accession>
<dbReference type="EMBL" id="HBUE01073171">
    <property type="protein sequence ID" value="CAG6473657.1"/>
    <property type="molecule type" value="Transcribed_RNA"/>
</dbReference>
<reference evidence="1" key="1">
    <citation type="submission" date="2021-05" db="EMBL/GenBank/DDBJ databases">
        <authorList>
            <person name="Alioto T."/>
            <person name="Alioto T."/>
            <person name="Gomez Garrido J."/>
        </authorList>
    </citation>
    <scope>NUCLEOTIDE SEQUENCE</scope>
</reference>
<dbReference type="AlphaFoldDB" id="A0A8D8BDW2"/>
<proteinExistence type="predicted"/>
<protein>
    <submittedName>
        <fullName evidence="1">(northern house mosquito) hypothetical protein</fullName>
    </submittedName>
</protein>
<name>A0A8D8BDW2_CULPI</name>
<sequence length="137" mass="15635">MRSWQIKIKQRREQNSRTSRKNRLIIVARQLAHTIWHRKRSTSGPRTVQNFRETSGKIPRARDDVVSESVCVSVSVGVFLVEARKIHEEIRAHHIIIFVEECGVSGWVGLSRWGPSEKGGGCRKTGLYIIGKTCIFP</sequence>
<evidence type="ECO:0000313" key="1">
    <source>
        <dbReference type="EMBL" id="CAG6473657.1"/>
    </source>
</evidence>